<evidence type="ECO:0000256" key="1">
    <source>
        <dbReference type="SAM" id="MobiDB-lite"/>
    </source>
</evidence>
<dbReference type="InParanoid" id="A0A672I259"/>
<name>A0A672I259_SALFA</name>
<reference evidence="2" key="2">
    <citation type="submission" date="2025-09" db="UniProtKB">
        <authorList>
            <consortium name="Ensembl"/>
        </authorList>
    </citation>
    <scope>IDENTIFICATION</scope>
</reference>
<dbReference type="AlphaFoldDB" id="A0A672I259"/>
<sequence>MAEKRRSPCALSVKAHAFSVEALIGAEKRRRTSGEDAMSPGYEDGTDVSDLTGSPGPRCPGLVNRRGPSVTNARGFMSCVAIINTAISSV</sequence>
<evidence type="ECO:0000313" key="2">
    <source>
        <dbReference type="Ensembl" id="ENSSFAP00005035673.1"/>
    </source>
</evidence>
<dbReference type="Proteomes" id="UP000472267">
    <property type="component" value="Unassembled WGS sequence"/>
</dbReference>
<accession>A0A672I259</accession>
<evidence type="ECO:0000313" key="3">
    <source>
        <dbReference type="Proteomes" id="UP000472267"/>
    </source>
</evidence>
<protein>
    <submittedName>
        <fullName evidence="2">Uncharacterized protein</fullName>
    </submittedName>
</protein>
<keyword evidence="3" id="KW-1185">Reference proteome</keyword>
<proteinExistence type="predicted"/>
<reference evidence="2" key="1">
    <citation type="submission" date="2025-08" db="UniProtKB">
        <authorList>
            <consortium name="Ensembl"/>
        </authorList>
    </citation>
    <scope>IDENTIFICATION</scope>
</reference>
<feature type="region of interest" description="Disordered" evidence="1">
    <location>
        <begin position="28"/>
        <end position="65"/>
    </location>
</feature>
<dbReference type="Ensembl" id="ENSSFAT00005037017.1">
    <property type="protein sequence ID" value="ENSSFAP00005035673.1"/>
    <property type="gene ID" value="ENSSFAG00005018059.1"/>
</dbReference>
<organism evidence="2 3">
    <name type="scientific">Salarias fasciatus</name>
    <name type="common">Jewelled blenny</name>
    <name type="synonym">Blennius fasciatus</name>
    <dbReference type="NCBI Taxonomy" id="181472"/>
    <lineage>
        <taxon>Eukaryota</taxon>
        <taxon>Metazoa</taxon>
        <taxon>Chordata</taxon>
        <taxon>Craniata</taxon>
        <taxon>Vertebrata</taxon>
        <taxon>Euteleostomi</taxon>
        <taxon>Actinopterygii</taxon>
        <taxon>Neopterygii</taxon>
        <taxon>Teleostei</taxon>
        <taxon>Neoteleostei</taxon>
        <taxon>Acanthomorphata</taxon>
        <taxon>Ovalentaria</taxon>
        <taxon>Blenniimorphae</taxon>
        <taxon>Blenniiformes</taxon>
        <taxon>Blennioidei</taxon>
        <taxon>Blenniidae</taxon>
        <taxon>Salariinae</taxon>
        <taxon>Salarias</taxon>
    </lineage>
</organism>